<feature type="region of interest" description="Disordered" evidence="1">
    <location>
        <begin position="76"/>
        <end position="217"/>
    </location>
</feature>
<dbReference type="InterPro" id="IPR001660">
    <property type="entry name" value="SAM"/>
</dbReference>
<dbReference type="InterPro" id="IPR013761">
    <property type="entry name" value="SAM/pointed_sf"/>
</dbReference>
<feature type="compositionally biased region" description="Polar residues" evidence="1">
    <location>
        <begin position="281"/>
        <end position="292"/>
    </location>
</feature>
<gene>
    <name evidence="3" type="ORF">AB205_0070250</name>
</gene>
<dbReference type="Gene3D" id="1.10.150.50">
    <property type="entry name" value="Transcription Factor, Ets-1"/>
    <property type="match status" value="1"/>
</dbReference>
<feature type="compositionally biased region" description="Low complexity" evidence="1">
    <location>
        <begin position="91"/>
        <end position="105"/>
    </location>
</feature>
<dbReference type="GO" id="GO:0005737">
    <property type="term" value="C:cytoplasm"/>
    <property type="evidence" value="ECO:0007669"/>
    <property type="project" value="TreeGrafter"/>
</dbReference>
<dbReference type="Gene3D" id="1.25.40.10">
    <property type="entry name" value="Tetratricopeptide repeat domain"/>
    <property type="match status" value="1"/>
</dbReference>
<feature type="compositionally biased region" description="Polar residues" evidence="1">
    <location>
        <begin position="533"/>
        <end position="543"/>
    </location>
</feature>
<feature type="compositionally biased region" description="Low complexity" evidence="1">
    <location>
        <begin position="141"/>
        <end position="150"/>
    </location>
</feature>
<feature type="compositionally biased region" description="Polar residues" evidence="1">
    <location>
        <begin position="396"/>
        <end position="414"/>
    </location>
</feature>
<dbReference type="OrthoDB" id="2337140at2759"/>
<accession>A0A2G9R6L9</accession>
<dbReference type="SUPFAM" id="SSF47769">
    <property type="entry name" value="SAM/Pointed domain"/>
    <property type="match status" value="1"/>
</dbReference>
<dbReference type="InterPro" id="IPR011990">
    <property type="entry name" value="TPR-like_helical_dom_sf"/>
</dbReference>
<feature type="compositionally biased region" description="Polar residues" evidence="1">
    <location>
        <begin position="252"/>
        <end position="273"/>
    </location>
</feature>
<evidence type="ECO:0000313" key="3">
    <source>
        <dbReference type="EMBL" id="PIO23445.1"/>
    </source>
</evidence>
<protein>
    <recommendedName>
        <fullName evidence="2">SAM domain-containing protein</fullName>
    </recommendedName>
</protein>
<feature type="compositionally biased region" description="Basic and acidic residues" evidence="1">
    <location>
        <begin position="434"/>
        <end position="447"/>
    </location>
</feature>
<organism evidence="3 4">
    <name type="scientific">Aquarana catesbeiana</name>
    <name type="common">American bullfrog</name>
    <name type="synonym">Rana catesbeiana</name>
    <dbReference type="NCBI Taxonomy" id="8400"/>
    <lineage>
        <taxon>Eukaryota</taxon>
        <taxon>Metazoa</taxon>
        <taxon>Chordata</taxon>
        <taxon>Craniata</taxon>
        <taxon>Vertebrata</taxon>
        <taxon>Euteleostomi</taxon>
        <taxon>Amphibia</taxon>
        <taxon>Batrachia</taxon>
        <taxon>Anura</taxon>
        <taxon>Neobatrachia</taxon>
        <taxon>Ranoidea</taxon>
        <taxon>Ranidae</taxon>
        <taxon>Aquarana</taxon>
    </lineage>
</organism>
<dbReference type="Pfam" id="PF00536">
    <property type="entry name" value="SAM_1"/>
    <property type="match status" value="1"/>
</dbReference>
<dbReference type="PANTHER" id="PTHR16155:SF21">
    <property type="entry name" value="CENTROMERE PROTEIN J"/>
    <property type="match status" value="1"/>
</dbReference>
<proteinExistence type="predicted"/>
<dbReference type="Proteomes" id="UP000228934">
    <property type="component" value="Unassembled WGS sequence"/>
</dbReference>
<feature type="compositionally biased region" description="Polar residues" evidence="1">
    <location>
        <begin position="371"/>
        <end position="384"/>
    </location>
</feature>
<dbReference type="PANTHER" id="PTHR16155">
    <property type="entry name" value="DED DOMAIN-CONTAINING PROTEIN"/>
    <property type="match status" value="1"/>
</dbReference>
<reference evidence="4" key="1">
    <citation type="journal article" date="2017" name="Nat. Commun.">
        <title>The North American bullfrog draft genome provides insight into hormonal regulation of long noncoding RNA.</title>
        <authorList>
            <person name="Hammond S.A."/>
            <person name="Warren R.L."/>
            <person name="Vandervalk B.P."/>
            <person name="Kucuk E."/>
            <person name="Khan H."/>
            <person name="Gibb E.A."/>
            <person name="Pandoh P."/>
            <person name="Kirk H."/>
            <person name="Zhao Y."/>
            <person name="Jones M."/>
            <person name="Mungall A.J."/>
            <person name="Coope R."/>
            <person name="Pleasance S."/>
            <person name="Moore R.A."/>
            <person name="Holt R.A."/>
            <person name="Round J.M."/>
            <person name="Ohora S."/>
            <person name="Walle B.V."/>
            <person name="Veldhoen N."/>
            <person name="Helbing C.C."/>
            <person name="Birol I."/>
        </authorList>
    </citation>
    <scope>NUCLEOTIDE SEQUENCE [LARGE SCALE GENOMIC DNA]</scope>
</reference>
<feature type="compositionally biased region" description="Basic and acidic residues" evidence="1">
    <location>
        <begin position="351"/>
        <end position="367"/>
    </location>
</feature>
<feature type="compositionally biased region" description="Polar residues" evidence="1">
    <location>
        <begin position="453"/>
        <end position="463"/>
    </location>
</feature>
<feature type="region of interest" description="Disordered" evidence="1">
    <location>
        <begin position="327"/>
        <end position="624"/>
    </location>
</feature>
<feature type="compositionally biased region" description="Polar residues" evidence="1">
    <location>
        <begin position="492"/>
        <end position="525"/>
    </location>
</feature>
<feature type="domain" description="SAM" evidence="2">
    <location>
        <begin position="11"/>
        <end position="75"/>
    </location>
</feature>
<sequence length="2059" mass="234701">MSLDDKPLECWTENDVSSWLASIGLKQEYIIKLHEEEATGAVLKILSEHHLDKMGLKYLQIQLLLTKRDELLEKEIQRKSPKREDKLYQEPGRSSINPPGSGSSSAKHKTEGGDQRNNNTLQEKPRDDFQPNSTKNKEQTHQTNTNTQNEAIPSPGTFSPEDVNKHVERQSEKSPSAKERPGEIMKNNMNSGANTKPHQTKEGQPGEGEETTSGKSTVSCIQNITEKTNNSGSTNNQPTENLLVNKEISQDTSQKNLNAPQSDTSRTHGGNITTEDKPKKQNSCSTSVSIQPCETPGKNGGIVQEISKDIQFYPTKNKEQIRQTNTNTQNNALPSPGMSGPEDVNKLVGKQSEKSPSAEERPGEIMKKNMCNFSANTKPHQANEGQPEDGEEKTSGKSTVSHIQSLTEKSNISGNKHKPPTEKSPKSQNAPQSEKSKTHKENITTKDKPKKQNPCSTSLSVQPCQPPRKKSEQPPKIKSQTNTKDQFAKGLSQINVSSEDKPQQNISSPTSENKSPSPETGNSDNIKPKEFQENSTSRNQPNQVEKPGQKNLNKKSIISHETPNQKQKDGQHVKSTASGKSEDKPQQNQRLGSDVKSLTEKNSNLEGKLTETKMSFTNKSIEEDQLPQKISINISKEHQDTMSQGDKNKVVAKSSERSISSKEHIRPAQKLEDVTPLTLTIFRPFDNHDTDFKYVKNQVLPPETGITDLITPCHEYKSFAIAADLDRPRLLAKLRYETLRFAAACLNVRTNGTIHFGIMDSVEDKGFTHGQIVGIPIKNKDWYADLLNDLDKCFPEASEYAAAAMCIRCPEFIEVVDVEVDIESLSVTVEGKMFQVSLPKFDEHKNKTFYERKTIYERAGTKSQPVKIEEEINALILRLKEADKRRKKEEEANVTEAHRYENLGRKLSVLLTNGKQYFDDTLQYVLITNRCEKHQLQHLTFLKYLKILCAFDFDAESDNSGLHSKCKDYHLSNIFSLKSYASEYGKNLDDIINNLGFFKHTSWIFCNGRKSFDGEDLPCDEQSWIKDKMKHFKKAVSLICDNIKRGSFIVLFMLFSPVEKPIVKALMEFYEELSGMEYITCITECEEYYKQWAGLAQATCNRLELDQRSVVGMKLSHVDATVQEMIPEKNFNRKLPVSTKGVCFLTTPKEEKMNSLNILCVNECENTNPKAIDPKKLESDFYRGGKISWKHLWLAEQKKCGAFIERNACKEVEEILNGILNEDTVKLPVAQIKIFHQPGSGGSTVARQILWKNKNNLRCAIVNSRYQTTKVWEHAVELREYEERDTKNCLPVLLLLEDCPEEYVDELKHSLREVMVHKKVRRAKTCFILLTCKRSNAPEKSCSASSSDTVAITHKLKDNEKLLFKGKAEELNENFPSQDLIITFVLMSQEFNKKYLEDFVKNVMEELDHSSPVTRLIRYVTLLNHYVENSYISLSHCEVLLGIQSYVTQDYRLSQNHDLNSLSDQALIMELRDESTFISAIRILHPLIAGEILNQYSIRSYPQSKIALELLNESAALNHRFAQQEFVKFIKDLFFRRHKKSRGDDVDSTFSPLIEHVCKEERDTEKAIELLHVAYEQFDKDAHFAQQLARLHYKNSKFEEAQKWVAIAKAKLPDDSYILDTEGRLYKELFTVNHDKYKKNPSSVDEISLIELGLKSMECFREAQRAANNDRDTINISGYMGEVDTGCSLLELLLTLFENIKKDKTELVKYLINVKYIPEEIKDSWANLHNHLKSLYQNMYNTLEWISEDVGCFQGDKIDVWETTRQDDFVRKWLVKQTKSFADCFSSVGQAGNSATAEGNTFARKMAIYSLGGSSVATILSLLSNSKGEHPVVALERIINYFPRDISEDRLDDGELISLIMCHIALGSVQPDSRKLLEFKNLLEISQRFLNERKIFPASAYFLIFMLYWPDEKFLNTQYVKKGNVLKFVMETAKRLHHKRIKDVPVRKKRTNVLFFLGKGTGLEKFIFRGAVERLLNHPLNERTFRYDSDPKDRELIQDKLKKVHGWTENRRVYTKGPFGKGKIEVLPLNYSSVPRGDENVTFYLGFTYIGYVTYGIEH</sequence>
<evidence type="ECO:0000259" key="2">
    <source>
        <dbReference type="PROSITE" id="PS50105"/>
    </source>
</evidence>
<feature type="region of interest" description="Disordered" evidence="1">
    <location>
        <begin position="252"/>
        <end position="301"/>
    </location>
</feature>
<feature type="compositionally biased region" description="Basic and acidic residues" evidence="1">
    <location>
        <begin position="123"/>
        <end position="140"/>
    </location>
</feature>
<feature type="compositionally biased region" description="Basic and acidic residues" evidence="1">
    <location>
        <begin position="162"/>
        <end position="183"/>
    </location>
</feature>
<dbReference type="PROSITE" id="PS50105">
    <property type="entry name" value="SAM_DOMAIN"/>
    <property type="match status" value="1"/>
</dbReference>
<evidence type="ECO:0000313" key="4">
    <source>
        <dbReference type="Proteomes" id="UP000228934"/>
    </source>
</evidence>
<keyword evidence="4" id="KW-1185">Reference proteome</keyword>
<dbReference type="EMBL" id="KV962125">
    <property type="protein sequence ID" value="PIO23445.1"/>
    <property type="molecule type" value="Genomic_DNA"/>
</dbReference>
<feature type="compositionally biased region" description="Basic and acidic residues" evidence="1">
    <location>
        <begin position="76"/>
        <end position="88"/>
    </location>
</feature>
<feature type="compositionally biased region" description="Polar residues" evidence="1">
    <location>
        <begin position="550"/>
        <end position="565"/>
    </location>
</feature>
<evidence type="ECO:0000256" key="1">
    <source>
        <dbReference type="SAM" id="MobiDB-lite"/>
    </source>
</evidence>
<name>A0A2G9R6L9_AQUCT</name>
<feature type="compositionally biased region" description="Polar residues" evidence="1">
    <location>
        <begin position="187"/>
        <end position="197"/>
    </location>
</feature>
<dbReference type="Pfam" id="PF14559">
    <property type="entry name" value="TPR_19"/>
    <property type="match status" value="1"/>
</dbReference>